<dbReference type="InterPro" id="IPR019926">
    <property type="entry name" value="Ribosomal_uL3_CS"/>
</dbReference>
<evidence type="ECO:0000313" key="11">
    <source>
        <dbReference type="Proteomes" id="UP001217417"/>
    </source>
</evidence>
<dbReference type="PANTHER" id="PTHR11229:SF8">
    <property type="entry name" value="LARGE RIBOSOMAL SUBUNIT PROTEIN UL3M"/>
    <property type="match status" value="1"/>
</dbReference>
<keyword evidence="4 8" id="KW-0689">Ribosomal protein</keyword>
<dbReference type="GO" id="GO:0005762">
    <property type="term" value="C:mitochondrial large ribosomal subunit"/>
    <property type="evidence" value="ECO:0007669"/>
    <property type="project" value="TreeGrafter"/>
</dbReference>
<evidence type="ECO:0000313" key="10">
    <source>
        <dbReference type="EMBL" id="KAJ8097886.1"/>
    </source>
</evidence>
<dbReference type="Gene3D" id="2.40.30.10">
    <property type="entry name" value="Translation factors"/>
    <property type="match status" value="1"/>
</dbReference>
<dbReference type="PROSITE" id="PS00474">
    <property type="entry name" value="RIBOSOMAL_L3"/>
    <property type="match status" value="1"/>
</dbReference>
<evidence type="ECO:0000256" key="2">
    <source>
        <dbReference type="ARBA" id="ARBA00006540"/>
    </source>
</evidence>
<dbReference type="FunFam" id="3.30.160.810:FF:000001">
    <property type="entry name" value="50S ribosomal protein L3"/>
    <property type="match status" value="1"/>
</dbReference>
<evidence type="ECO:0000256" key="7">
    <source>
        <dbReference type="ARBA" id="ARBA00035209"/>
    </source>
</evidence>
<dbReference type="Pfam" id="PF00297">
    <property type="entry name" value="Ribosomal_L3"/>
    <property type="match status" value="1"/>
</dbReference>
<dbReference type="InterPro" id="IPR009000">
    <property type="entry name" value="Transl_B-barrel_sf"/>
</dbReference>
<evidence type="ECO:0000256" key="6">
    <source>
        <dbReference type="ARBA" id="ARBA00023274"/>
    </source>
</evidence>
<evidence type="ECO:0000256" key="9">
    <source>
        <dbReference type="SAM" id="MobiDB-lite"/>
    </source>
</evidence>
<dbReference type="NCBIfam" id="TIGR03625">
    <property type="entry name" value="L3_bact"/>
    <property type="match status" value="1"/>
</dbReference>
<evidence type="ECO:0000256" key="1">
    <source>
        <dbReference type="ARBA" id="ARBA00004173"/>
    </source>
</evidence>
<keyword evidence="6 8" id="KW-0687">Ribonucleoprotein</keyword>
<dbReference type="InterPro" id="IPR000597">
    <property type="entry name" value="Ribosomal_uL3"/>
</dbReference>
<dbReference type="SUPFAM" id="SSF50447">
    <property type="entry name" value="Translation proteins"/>
    <property type="match status" value="1"/>
</dbReference>
<evidence type="ECO:0000256" key="8">
    <source>
        <dbReference type="RuleBase" id="RU003905"/>
    </source>
</evidence>
<feature type="region of interest" description="Disordered" evidence="9">
    <location>
        <begin position="249"/>
        <end position="276"/>
    </location>
</feature>
<dbReference type="PANTHER" id="PTHR11229">
    <property type="entry name" value="50S RIBOSOMAL PROTEIN L3"/>
    <property type="match status" value="1"/>
</dbReference>
<dbReference type="EMBL" id="JARPMG010000010">
    <property type="protein sequence ID" value="KAJ8097886.1"/>
    <property type="molecule type" value="Genomic_DNA"/>
</dbReference>
<comment type="subcellular location">
    <subcellularLocation>
        <location evidence="1">Mitochondrion</location>
    </subcellularLocation>
</comment>
<evidence type="ECO:0000256" key="3">
    <source>
        <dbReference type="ARBA" id="ARBA00022946"/>
    </source>
</evidence>
<dbReference type="GO" id="GO:0006412">
    <property type="term" value="P:translation"/>
    <property type="evidence" value="ECO:0007669"/>
    <property type="project" value="InterPro"/>
</dbReference>
<dbReference type="GeneID" id="80883649"/>
<dbReference type="Gene3D" id="3.30.160.810">
    <property type="match status" value="1"/>
</dbReference>
<evidence type="ECO:0000256" key="5">
    <source>
        <dbReference type="ARBA" id="ARBA00023128"/>
    </source>
</evidence>
<accession>A0AAD7VQH3</accession>
<keyword evidence="5" id="KW-0496">Mitochondrion</keyword>
<dbReference type="FunFam" id="2.40.30.10:FF:000004">
    <property type="entry name" value="50S ribosomal protein L3"/>
    <property type="match status" value="1"/>
</dbReference>
<protein>
    <recommendedName>
        <fullName evidence="7">Large ribosomal subunit protein uL3m</fullName>
    </recommendedName>
</protein>
<dbReference type="Proteomes" id="UP001217417">
    <property type="component" value="Unassembled WGS sequence"/>
</dbReference>
<keyword evidence="3" id="KW-0809">Transit peptide</keyword>
<feature type="compositionally biased region" description="Polar residues" evidence="9">
    <location>
        <begin position="255"/>
        <end position="267"/>
    </location>
</feature>
<reference evidence="10" key="1">
    <citation type="submission" date="2023-03" db="EMBL/GenBank/DDBJ databases">
        <title>Near-Complete genome sequence of Lipomyces tetrasporous NRRL Y-64009, an oleaginous yeast capable of growing on lignocellulosic hydrolysates.</title>
        <authorList>
            <consortium name="Lawrence Berkeley National Laboratory"/>
            <person name="Jagtap S.S."/>
            <person name="Liu J.-J."/>
            <person name="Walukiewicz H.E."/>
            <person name="Pangilinan J."/>
            <person name="Lipzen A."/>
            <person name="Ahrendt S."/>
            <person name="Koriabine M."/>
            <person name="Cobaugh K."/>
            <person name="Salamov A."/>
            <person name="Yoshinaga Y."/>
            <person name="Ng V."/>
            <person name="Daum C."/>
            <person name="Grigoriev I.V."/>
            <person name="Slininger P.J."/>
            <person name="Dien B.S."/>
            <person name="Jin Y.-S."/>
            <person name="Rao C.V."/>
        </authorList>
    </citation>
    <scope>NUCLEOTIDE SEQUENCE</scope>
    <source>
        <strain evidence="10">NRRL Y-64009</strain>
    </source>
</reference>
<organism evidence="10 11">
    <name type="scientific">Lipomyces tetrasporus</name>
    <dbReference type="NCBI Taxonomy" id="54092"/>
    <lineage>
        <taxon>Eukaryota</taxon>
        <taxon>Fungi</taxon>
        <taxon>Dikarya</taxon>
        <taxon>Ascomycota</taxon>
        <taxon>Saccharomycotina</taxon>
        <taxon>Lipomycetes</taxon>
        <taxon>Lipomycetales</taxon>
        <taxon>Lipomycetaceae</taxon>
        <taxon>Lipomyces</taxon>
    </lineage>
</organism>
<evidence type="ECO:0000256" key="4">
    <source>
        <dbReference type="ARBA" id="ARBA00022980"/>
    </source>
</evidence>
<proteinExistence type="inferred from homology"/>
<dbReference type="GO" id="GO:0003735">
    <property type="term" value="F:structural constituent of ribosome"/>
    <property type="evidence" value="ECO:0007669"/>
    <property type="project" value="InterPro"/>
</dbReference>
<dbReference type="AlphaFoldDB" id="A0AAD7VQH3"/>
<comment type="caution">
    <text evidence="10">The sequence shown here is derived from an EMBL/GenBank/DDBJ whole genome shotgun (WGS) entry which is preliminary data.</text>
</comment>
<keyword evidence="11" id="KW-1185">Reference proteome</keyword>
<gene>
    <name evidence="10" type="ORF">POJ06DRAFT_260399</name>
</gene>
<name>A0AAD7VQH3_9ASCO</name>
<comment type="similarity">
    <text evidence="2 8">Belongs to the universal ribosomal protein uL3 family.</text>
</comment>
<dbReference type="InterPro" id="IPR019927">
    <property type="entry name" value="Ribosomal_uL3_bac/org-type"/>
</dbReference>
<sequence>MVVSRVMATQRSALLSSAALRRILTGCSEFRSSYSTSTSARPDIPSLSEFISSFTTRQVEEPVVTIPTEVHTSITTTIPIAPAAPGHRRFKRSELPLPVLFDSPHAALSRKQLPKRTGTIAFKRGMMSIFDENGVRIPVTILQIDRVEVTYVKTLDKHGYFAVQVGAGARHAKNVTKPMLGHFSKAGVAPKKTVAEFRVRDENGLLPIAHEITAEHFKEGQFVDVWARSKGKGFSGVMKRHGFSGLPASHGVSVSHRSAGSTGQSQDPGRVLKGKKMAGRMGGDYVTLQNSKVVKIYPEYGLVLVKGPVPGPKYAAVSVQDAVKKPDVE</sequence>
<dbReference type="RefSeq" id="XP_056041336.1">
    <property type="nucleotide sequence ID" value="XM_056188483.1"/>
</dbReference>
<dbReference type="HAMAP" id="MF_01325_B">
    <property type="entry name" value="Ribosomal_uL3_B"/>
    <property type="match status" value="1"/>
</dbReference>